<keyword evidence="3" id="KW-1185">Reference proteome</keyword>
<proteinExistence type="predicted"/>
<feature type="compositionally biased region" description="Polar residues" evidence="1">
    <location>
        <begin position="470"/>
        <end position="482"/>
    </location>
</feature>
<dbReference type="EMBL" id="KB743139">
    <property type="protein sequence ID" value="EOB01073.1"/>
    <property type="molecule type" value="Genomic_DNA"/>
</dbReference>
<feature type="compositionally biased region" description="Basic and acidic residues" evidence="1">
    <location>
        <begin position="383"/>
        <end position="394"/>
    </location>
</feature>
<evidence type="ECO:0000256" key="1">
    <source>
        <dbReference type="SAM" id="MobiDB-lite"/>
    </source>
</evidence>
<dbReference type="AlphaFoldDB" id="R0LKV7"/>
<sequence length="551" mass="62294">MNVPFVDIHFSVSFLPGQFQSEHNGSKHFDAWKQPMKPPARRARPRYCSEPFGTENFRSVFCSDTFRERANKRRKTEVKTRKKADFSLQTEHYKRRMWSAHCTGRRALSSRLCRGVPKTCRGHPESKAATSGPQHKAPIPPDPADLQLEMPLRKFSKDCGAAHQKVHGYWKYEKSYDAERKAEITAEYSNNPMQPLSVISSGQIPQENQRRIGFFVLFLALSSPPPITAPSLYRSHRACSDLMWIPDLMYSTALPGLNRAAFCFCKMLHGKSSNIHETVMLKLLTEFSVLTLKDFVHPMRKTNPSSCPFSSNGKIFNLKTVQVTKYYYSILKNMDTCSSADGRRKALEATALSFTALCMLVQWRPSQSTTGSRTTGSPGGHAEVGDELGHQEPTRENGWRCLELGAAWGWAGLMVPRQLPQAQAFSMSAKEENAKKKSTKRTSAYTLEMPRFGGRQQRLLKRVCMEDEQSPSQSLNRQQLSPCPSIPHPINRPSIKYNPSLLKMRGSAENGQTLAAWVCSSQAAREPSERCYRSPRALEAHRECTMRVFTS</sequence>
<protein>
    <submittedName>
        <fullName evidence="2">Uncharacterized protein</fullName>
    </submittedName>
</protein>
<evidence type="ECO:0000313" key="3">
    <source>
        <dbReference type="Proteomes" id="UP000296049"/>
    </source>
</evidence>
<evidence type="ECO:0000313" key="2">
    <source>
        <dbReference type="EMBL" id="EOB01073.1"/>
    </source>
</evidence>
<dbReference type="Proteomes" id="UP000296049">
    <property type="component" value="Unassembled WGS sequence"/>
</dbReference>
<organism evidence="2 3">
    <name type="scientific">Anas platyrhynchos</name>
    <name type="common">Mallard</name>
    <name type="synonym">Anas boschas</name>
    <dbReference type="NCBI Taxonomy" id="8839"/>
    <lineage>
        <taxon>Eukaryota</taxon>
        <taxon>Metazoa</taxon>
        <taxon>Chordata</taxon>
        <taxon>Craniata</taxon>
        <taxon>Vertebrata</taxon>
        <taxon>Euteleostomi</taxon>
        <taxon>Archelosauria</taxon>
        <taxon>Archosauria</taxon>
        <taxon>Dinosauria</taxon>
        <taxon>Saurischia</taxon>
        <taxon>Theropoda</taxon>
        <taxon>Coelurosauria</taxon>
        <taxon>Aves</taxon>
        <taxon>Neognathae</taxon>
        <taxon>Galloanserae</taxon>
        <taxon>Anseriformes</taxon>
        <taxon>Anatidae</taxon>
        <taxon>Anatinae</taxon>
        <taxon>Anas</taxon>
    </lineage>
</organism>
<accession>R0LKV7</accession>
<feature type="region of interest" description="Disordered" evidence="1">
    <location>
        <begin position="367"/>
        <end position="394"/>
    </location>
</feature>
<feature type="compositionally biased region" description="Low complexity" evidence="1">
    <location>
        <begin position="367"/>
        <end position="376"/>
    </location>
</feature>
<name>R0LKV7_ANAPL</name>
<gene>
    <name evidence="2" type="ORF">Anapl_00420</name>
</gene>
<feature type="region of interest" description="Disordered" evidence="1">
    <location>
        <begin position="467"/>
        <end position="489"/>
    </location>
</feature>
<reference evidence="3" key="1">
    <citation type="journal article" date="2013" name="Nat. Genet.">
        <title>The duck genome and transcriptome provide insight into an avian influenza virus reservoir species.</title>
        <authorList>
            <person name="Huang Y."/>
            <person name="Li Y."/>
            <person name="Burt D.W."/>
            <person name="Chen H."/>
            <person name="Zhang Y."/>
            <person name="Qian W."/>
            <person name="Kim H."/>
            <person name="Gan S."/>
            <person name="Zhao Y."/>
            <person name="Li J."/>
            <person name="Yi K."/>
            <person name="Feng H."/>
            <person name="Zhu P."/>
            <person name="Li B."/>
            <person name="Liu Q."/>
            <person name="Fairley S."/>
            <person name="Magor K.E."/>
            <person name="Du Z."/>
            <person name="Hu X."/>
            <person name="Goodman L."/>
            <person name="Tafer H."/>
            <person name="Vignal A."/>
            <person name="Lee T."/>
            <person name="Kim K.W."/>
            <person name="Sheng Z."/>
            <person name="An Y."/>
            <person name="Searle S."/>
            <person name="Herrero J."/>
            <person name="Groenen M.A."/>
            <person name="Crooijmans R.P."/>
            <person name="Faraut T."/>
            <person name="Cai Q."/>
            <person name="Webster R.G."/>
            <person name="Aldridge J.R."/>
            <person name="Warren W.C."/>
            <person name="Bartschat S."/>
            <person name="Kehr S."/>
            <person name="Marz M."/>
            <person name="Stadler P.F."/>
            <person name="Smith J."/>
            <person name="Kraus R.H."/>
            <person name="Zhao Y."/>
            <person name="Ren L."/>
            <person name="Fei J."/>
            <person name="Morisson M."/>
            <person name="Kaiser P."/>
            <person name="Griffin D.K."/>
            <person name="Rao M."/>
            <person name="Pitel F."/>
            <person name="Wang J."/>
            <person name="Li N."/>
        </authorList>
    </citation>
    <scope>NUCLEOTIDE SEQUENCE [LARGE SCALE GENOMIC DNA]</scope>
</reference>